<organism evidence="8 9">
    <name type="scientific">Hallella mizrahii</name>
    <dbReference type="NCBI Taxonomy" id="2606637"/>
    <lineage>
        <taxon>Bacteria</taxon>
        <taxon>Pseudomonadati</taxon>
        <taxon>Bacteroidota</taxon>
        <taxon>Bacteroidia</taxon>
        <taxon>Bacteroidales</taxon>
        <taxon>Prevotellaceae</taxon>
        <taxon>Hallella</taxon>
    </lineage>
</organism>
<dbReference type="InterPro" id="IPR007627">
    <property type="entry name" value="RNA_pol_sigma70_r2"/>
</dbReference>
<protein>
    <submittedName>
        <fullName evidence="8">Sigma-70 family RNA polymerase sigma factor</fullName>
    </submittedName>
</protein>
<dbReference type="GO" id="GO:0006352">
    <property type="term" value="P:DNA-templated transcription initiation"/>
    <property type="evidence" value="ECO:0007669"/>
    <property type="project" value="InterPro"/>
</dbReference>
<keyword evidence="4" id="KW-0238">DNA-binding</keyword>
<evidence type="ECO:0000256" key="5">
    <source>
        <dbReference type="ARBA" id="ARBA00023163"/>
    </source>
</evidence>
<evidence type="ECO:0000313" key="9">
    <source>
        <dbReference type="Proteomes" id="UP000438914"/>
    </source>
</evidence>
<sequence length="156" mass="18038">MTIEEYQQEVKRIRPGLCRTAIRYLGEADGEDAVEVTLVRLWQMADDLRTPFNALAQTLLRNHCIDVLRRRHITVALDGHDIAVDEEQDQRVETMMKLIKLLPPMQQTVLQLRHINGMEMAQVAQLTGMKEPAVRKCLSRARQALRTMMLKMMKEA</sequence>
<evidence type="ECO:0000259" key="7">
    <source>
        <dbReference type="Pfam" id="PF08281"/>
    </source>
</evidence>
<accession>A0A7K0KI32</accession>
<keyword evidence="2" id="KW-0805">Transcription regulation</keyword>
<dbReference type="SUPFAM" id="SSF88659">
    <property type="entry name" value="Sigma3 and sigma4 domains of RNA polymerase sigma factors"/>
    <property type="match status" value="1"/>
</dbReference>
<feature type="domain" description="RNA polymerase sigma factor 70 region 4 type 2" evidence="7">
    <location>
        <begin position="95"/>
        <end position="145"/>
    </location>
</feature>
<dbReference type="AlphaFoldDB" id="A0A7K0KI32"/>
<dbReference type="RefSeq" id="WP_154535115.1">
    <property type="nucleotide sequence ID" value="NZ_VUNG01000041.1"/>
</dbReference>
<reference evidence="8 9" key="1">
    <citation type="submission" date="2019-08" db="EMBL/GenBank/DDBJ databases">
        <title>In-depth cultivation of the pig gut microbiome towards novel bacterial diversity and tailored functional studies.</title>
        <authorList>
            <person name="Wylensek D."/>
            <person name="Hitch T.C.A."/>
            <person name="Clavel T."/>
        </authorList>
    </citation>
    <scope>NUCLEOTIDE SEQUENCE [LARGE SCALE GENOMIC DNA]</scope>
    <source>
        <strain evidence="8 9">LKV-178-WT-2A</strain>
    </source>
</reference>
<dbReference type="InterPro" id="IPR039425">
    <property type="entry name" value="RNA_pol_sigma-70-like"/>
</dbReference>
<dbReference type="InterPro" id="IPR013249">
    <property type="entry name" value="RNA_pol_sigma70_r4_t2"/>
</dbReference>
<dbReference type="GO" id="GO:0003677">
    <property type="term" value="F:DNA binding"/>
    <property type="evidence" value="ECO:0007669"/>
    <property type="project" value="UniProtKB-KW"/>
</dbReference>
<dbReference type="Pfam" id="PF04542">
    <property type="entry name" value="Sigma70_r2"/>
    <property type="match status" value="1"/>
</dbReference>
<comment type="similarity">
    <text evidence="1">Belongs to the sigma-70 factor family. ECF subfamily.</text>
</comment>
<dbReference type="NCBIfam" id="TIGR02937">
    <property type="entry name" value="sigma70-ECF"/>
    <property type="match status" value="1"/>
</dbReference>
<dbReference type="SUPFAM" id="SSF88946">
    <property type="entry name" value="Sigma2 domain of RNA polymerase sigma factors"/>
    <property type="match status" value="1"/>
</dbReference>
<keyword evidence="9" id="KW-1185">Reference proteome</keyword>
<gene>
    <name evidence="8" type="ORF">FYJ73_12775</name>
</gene>
<dbReference type="InterPro" id="IPR013325">
    <property type="entry name" value="RNA_pol_sigma_r2"/>
</dbReference>
<keyword evidence="5" id="KW-0804">Transcription</keyword>
<dbReference type="Gene3D" id="1.10.1740.10">
    <property type="match status" value="1"/>
</dbReference>
<dbReference type="Gene3D" id="1.10.10.10">
    <property type="entry name" value="Winged helix-like DNA-binding domain superfamily/Winged helix DNA-binding domain"/>
    <property type="match status" value="1"/>
</dbReference>
<dbReference type="Pfam" id="PF08281">
    <property type="entry name" value="Sigma70_r4_2"/>
    <property type="match status" value="1"/>
</dbReference>
<dbReference type="InterPro" id="IPR014284">
    <property type="entry name" value="RNA_pol_sigma-70_dom"/>
</dbReference>
<evidence type="ECO:0000259" key="6">
    <source>
        <dbReference type="Pfam" id="PF04542"/>
    </source>
</evidence>
<name>A0A7K0KI32_9BACT</name>
<comment type="caution">
    <text evidence="8">The sequence shown here is derived from an EMBL/GenBank/DDBJ whole genome shotgun (WGS) entry which is preliminary data.</text>
</comment>
<evidence type="ECO:0000256" key="4">
    <source>
        <dbReference type="ARBA" id="ARBA00023125"/>
    </source>
</evidence>
<evidence type="ECO:0000313" key="8">
    <source>
        <dbReference type="EMBL" id="MST85529.1"/>
    </source>
</evidence>
<evidence type="ECO:0000256" key="1">
    <source>
        <dbReference type="ARBA" id="ARBA00010641"/>
    </source>
</evidence>
<dbReference type="InterPro" id="IPR013324">
    <property type="entry name" value="RNA_pol_sigma_r3/r4-like"/>
</dbReference>
<dbReference type="GO" id="GO:0016987">
    <property type="term" value="F:sigma factor activity"/>
    <property type="evidence" value="ECO:0007669"/>
    <property type="project" value="UniProtKB-KW"/>
</dbReference>
<evidence type="ECO:0000256" key="2">
    <source>
        <dbReference type="ARBA" id="ARBA00023015"/>
    </source>
</evidence>
<dbReference type="Proteomes" id="UP000438914">
    <property type="component" value="Unassembled WGS sequence"/>
</dbReference>
<feature type="domain" description="RNA polymerase sigma-70 region 2" evidence="6">
    <location>
        <begin position="10"/>
        <end position="71"/>
    </location>
</feature>
<dbReference type="PANTHER" id="PTHR43133:SF8">
    <property type="entry name" value="RNA POLYMERASE SIGMA FACTOR HI_1459-RELATED"/>
    <property type="match status" value="1"/>
</dbReference>
<keyword evidence="3" id="KW-0731">Sigma factor</keyword>
<dbReference type="InterPro" id="IPR036388">
    <property type="entry name" value="WH-like_DNA-bd_sf"/>
</dbReference>
<evidence type="ECO:0000256" key="3">
    <source>
        <dbReference type="ARBA" id="ARBA00023082"/>
    </source>
</evidence>
<proteinExistence type="inferred from homology"/>
<dbReference type="EMBL" id="VUNG01000041">
    <property type="protein sequence ID" value="MST85529.1"/>
    <property type="molecule type" value="Genomic_DNA"/>
</dbReference>
<dbReference type="PANTHER" id="PTHR43133">
    <property type="entry name" value="RNA POLYMERASE ECF-TYPE SIGMA FACTO"/>
    <property type="match status" value="1"/>
</dbReference>